<accession>A0A363ULV2</accession>
<dbReference type="EMBL" id="QEQK01000005">
    <property type="protein sequence ID" value="PWN56400.1"/>
    <property type="molecule type" value="Genomic_DNA"/>
</dbReference>
<proteinExistence type="predicted"/>
<feature type="transmembrane region" description="Helical" evidence="1">
    <location>
        <begin position="64"/>
        <end position="82"/>
    </location>
</feature>
<name>A0A363ULV2_9GAMM</name>
<gene>
    <name evidence="2" type="ORF">DEH80_06050</name>
</gene>
<keyword evidence="1" id="KW-0472">Membrane</keyword>
<reference evidence="2 3" key="1">
    <citation type="submission" date="2018-05" db="EMBL/GenBank/DDBJ databases">
        <title>Abyssibacter profundi OUC007T gen. nov., sp. nov, a marine bacterium isolated from seawater of the Mariana Trench.</title>
        <authorList>
            <person name="Zhou S."/>
        </authorList>
    </citation>
    <scope>NUCLEOTIDE SEQUENCE [LARGE SCALE GENOMIC DNA]</scope>
    <source>
        <strain evidence="2 3">OUC007</strain>
    </source>
</reference>
<evidence type="ECO:0000313" key="3">
    <source>
        <dbReference type="Proteomes" id="UP000251800"/>
    </source>
</evidence>
<evidence type="ECO:0000313" key="2">
    <source>
        <dbReference type="EMBL" id="PWN56400.1"/>
    </source>
</evidence>
<comment type="caution">
    <text evidence="2">The sequence shown here is derived from an EMBL/GenBank/DDBJ whole genome shotgun (WGS) entry which is preliminary data.</text>
</comment>
<feature type="transmembrane region" description="Helical" evidence="1">
    <location>
        <begin position="102"/>
        <end position="120"/>
    </location>
</feature>
<feature type="transmembrane region" description="Helical" evidence="1">
    <location>
        <begin position="132"/>
        <end position="152"/>
    </location>
</feature>
<keyword evidence="3" id="KW-1185">Reference proteome</keyword>
<keyword evidence="1" id="KW-0812">Transmembrane</keyword>
<feature type="transmembrane region" description="Helical" evidence="1">
    <location>
        <begin position="158"/>
        <end position="175"/>
    </location>
</feature>
<feature type="transmembrane region" description="Helical" evidence="1">
    <location>
        <begin position="22"/>
        <end position="43"/>
    </location>
</feature>
<sequence length="211" mass="22794">MLADRRTVVGHPLASLRNNPRMGTAVITCLGLLFALVSIESWLLQQFAQPRWAAWSVQHVMLPLARSACVLAFILLGYPAIFGLSQAPPLAAVLQTDERWSHLLNLGFAASMLLPLLPTLERVPGAVLPLQGFLLLALLFHWISPGAAVSLWPSTDAWAALALAALAPAIARFCLPDSIAHHEQRRDALLIPLQLPPLMLYGQALGAQLSA</sequence>
<dbReference type="Proteomes" id="UP000251800">
    <property type="component" value="Unassembled WGS sequence"/>
</dbReference>
<organism evidence="2 3">
    <name type="scientific">Abyssibacter profundi</name>
    <dbReference type="NCBI Taxonomy" id="2182787"/>
    <lineage>
        <taxon>Bacteria</taxon>
        <taxon>Pseudomonadati</taxon>
        <taxon>Pseudomonadota</taxon>
        <taxon>Gammaproteobacteria</taxon>
        <taxon>Chromatiales</taxon>
        <taxon>Oceanococcaceae</taxon>
        <taxon>Abyssibacter</taxon>
    </lineage>
</organism>
<protein>
    <submittedName>
        <fullName evidence="2">Uncharacterized protein</fullName>
    </submittedName>
</protein>
<keyword evidence="1" id="KW-1133">Transmembrane helix</keyword>
<dbReference type="AlphaFoldDB" id="A0A363ULV2"/>
<dbReference type="RefSeq" id="WP_109719594.1">
    <property type="nucleotide sequence ID" value="NZ_QEQK01000005.1"/>
</dbReference>
<evidence type="ECO:0000256" key="1">
    <source>
        <dbReference type="SAM" id="Phobius"/>
    </source>
</evidence>